<dbReference type="EMBL" id="JADGKB010000020">
    <property type="protein sequence ID" value="KAJ3259180.1"/>
    <property type="molecule type" value="Genomic_DNA"/>
</dbReference>
<dbReference type="GO" id="GO:0016887">
    <property type="term" value="F:ATP hydrolysis activity"/>
    <property type="evidence" value="ECO:0007669"/>
    <property type="project" value="InterPro"/>
</dbReference>
<dbReference type="CDD" id="cd03249">
    <property type="entry name" value="ABC_MTABC3_MDL1_MDL2"/>
    <property type="match status" value="1"/>
</dbReference>
<evidence type="ECO:0000256" key="3">
    <source>
        <dbReference type="ARBA" id="ARBA00022692"/>
    </source>
</evidence>
<dbReference type="PANTHER" id="PTHR43394:SF1">
    <property type="entry name" value="ATP-BINDING CASSETTE SUB-FAMILY B MEMBER 10, MITOCHONDRIAL"/>
    <property type="match status" value="1"/>
</dbReference>
<feature type="transmembrane region" description="Helical" evidence="8">
    <location>
        <begin position="136"/>
        <end position="155"/>
    </location>
</feature>
<name>A0AAD5Y4L1_9FUNG</name>
<evidence type="ECO:0000256" key="5">
    <source>
        <dbReference type="ARBA" id="ARBA00022840"/>
    </source>
</evidence>
<dbReference type="GO" id="GO:0005524">
    <property type="term" value="F:ATP binding"/>
    <property type="evidence" value="ECO:0007669"/>
    <property type="project" value="UniProtKB-KW"/>
</dbReference>
<dbReference type="Pfam" id="PF00005">
    <property type="entry name" value="ABC_tran"/>
    <property type="match status" value="1"/>
</dbReference>
<dbReference type="EMBL" id="JADGKB010000020">
    <property type="protein sequence ID" value="KAJ3259200.1"/>
    <property type="molecule type" value="Genomic_DNA"/>
</dbReference>
<proteinExistence type="predicted"/>
<dbReference type="Gene3D" id="1.20.1560.10">
    <property type="entry name" value="ABC transporter type 1, transmembrane domain"/>
    <property type="match status" value="1"/>
</dbReference>
<keyword evidence="4" id="KW-0547">Nucleotide-binding</keyword>
<dbReference type="InterPro" id="IPR039421">
    <property type="entry name" value="Type_1_exporter"/>
</dbReference>
<keyword evidence="13" id="KW-1185">Reference proteome</keyword>
<feature type="transmembrane region" description="Helical" evidence="8">
    <location>
        <begin position="328"/>
        <end position="350"/>
    </location>
</feature>
<evidence type="ECO:0000256" key="6">
    <source>
        <dbReference type="ARBA" id="ARBA00022989"/>
    </source>
</evidence>
<feature type="transmembrane region" description="Helical" evidence="8">
    <location>
        <begin position="356"/>
        <end position="380"/>
    </location>
</feature>
<dbReference type="CDD" id="cd18573">
    <property type="entry name" value="ABC_6TM_ABCB10_like"/>
    <property type="match status" value="1"/>
</dbReference>
<dbReference type="InterPro" id="IPR017871">
    <property type="entry name" value="ABC_transporter-like_CS"/>
</dbReference>
<dbReference type="FunFam" id="3.40.50.300:FF:000403">
    <property type="entry name" value="ATP-binding cassette sub-family B member 8, mitochondrial"/>
    <property type="match status" value="1"/>
</dbReference>
<dbReference type="SUPFAM" id="SSF52540">
    <property type="entry name" value="P-loop containing nucleoside triphosphate hydrolases"/>
    <property type="match status" value="1"/>
</dbReference>
<comment type="subcellular location">
    <subcellularLocation>
        <location evidence="1">Mitochondrion inner membrane</location>
        <topology evidence="1">Multi-pass membrane protein</topology>
    </subcellularLocation>
</comment>
<evidence type="ECO:0000313" key="13">
    <source>
        <dbReference type="Proteomes" id="UP001210925"/>
    </source>
</evidence>
<dbReference type="InterPro" id="IPR027417">
    <property type="entry name" value="P-loop_NTPase"/>
</dbReference>
<dbReference type="PROSITE" id="PS50893">
    <property type="entry name" value="ABC_TRANSPORTER_2"/>
    <property type="match status" value="1"/>
</dbReference>
<dbReference type="PROSITE" id="PS50929">
    <property type="entry name" value="ABC_TM1F"/>
    <property type="match status" value="1"/>
</dbReference>
<dbReference type="FunFam" id="1.20.1560.10:FF:000058">
    <property type="entry name" value="ABC transporter B family member 25"/>
    <property type="match status" value="1"/>
</dbReference>
<keyword evidence="3 8" id="KW-0812">Transmembrane</keyword>
<keyword evidence="5 12" id="KW-0067">ATP-binding</keyword>
<comment type="caution">
    <text evidence="12">The sequence shown here is derived from an EMBL/GenBank/DDBJ whole genome shotgun (WGS) entry which is preliminary data.</text>
</comment>
<dbReference type="InterPro" id="IPR003593">
    <property type="entry name" value="AAA+_ATPase"/>
</dbReference>
<evidence type="ECO:0000259" key="9">
    <source>
        <dbReference type="PROSITE" id="PS50893"/>
    </source>
</evidence>
<dbReference type="GO" id="GO:0090374">
    <property type="term" value="P:oligopeptide export from mitochondrion"/>
    <property type="evidence" value="ECO:0007669"/>
    <property type="project" value="TreeGrafter"/>
</dbReference>
<dbReference type="AlphaFoldDB" id="A0AAD5Y4L1"/>
<dbReference type="SMART" id="SM00382">
    <property type="entry name" value="AAA"/>
    <property type="match status" value="1"/>
</dbReference>
<accession>A0AAD5Y4L1</accession>
<evidence type="ECO:0000313" key="11">
    <source>
        <dbReference type="EMBL" id="KAJ3259180.1"/>
    </source>
</evidence>
<evidence type="ECO:0000256" key="4">
    <source>
        <dbReference type="ARBA" id="ARBA00022741"/>
    </source>
</evidence>
<feature type="domain" description="ABC transmembrane type-1" evidence="10">
    <location>
        <begin position="62"/>
        <end position="389"/>
    </location>
</feature>
<evidence type="ECO:0000259" key="10">
    <source>
        <dbReference type="PROSITE" id="PS50929"/>
    </source>
</evidence>
<dbReference type="Gene3D" id="3.40.50.300">
    <property type="entry name" value="P-loop containing nucleotide triphosphate hydrolases"/>
    <property type="match status" value="1"/>
</dbReference>
<dbReference type="PIRSF" id="PIRSF002773">
    <property type="entry name" value="ABC_prm/ATPase_B"/>
    <property type="match status" value="1"/>
</dbReference>
<dbReference type="SUPFAM" id="SSF90123">
    <property type="entry name" value="ABC transporter transmembrane region"/>
    <property type="match status" value="1"/>
</dbReference>
<dbReference type="InterPro" id="IPR003439">
    <property type="entry name" value="ABC_transporter-like_ATP-bd"/>
</dbReference>
<keyword evidence="2" id="KW-0813">Transport</keyword>
<feature type="transmembrane region" description="Helical" evidence="8">
    <location>
        <begin position="241"/>
        <end position="260"/>
    </location>
</feature>
<evidence type="ECO:0000256" key="2">
    <source>
        <dbReference type="ARBA" id="ARBA00022448"/>
    </source>
</evidence>
<keyword evidence="6 8" id="KW-1133">Transmembrane helix</keyword>
<evidence type="ECO:0000256" key="8">
    <source>
        <dbReference type="SAM" id="Phobius"/>
    </source>
</evidence>
<dbReference type="Pfam" id="PF00664">
    <property type="entry name" value="ABC_membrane"/>
    <property type="match status" value="1"/>
</dbReference>
<dbReference type="PANTHER" id="PTHR43394">
    <property type="entry name" value="ATP-DEPENDENT PERMEASE MDL1, MITOCHONDRIAL"/>
    <property type="match status" value="1"/>
</dbReference>
<evidence type="ECO:0000313" key="12">
    <source>
        <dbReference type="EMBL" id="KAJ3259200.1"/>
    </source>
</evidence>
<evidence type="ECO:0000256" key="7">
    <source>
        <dbReference type="ARBA" id="ARBA00023136"/>
    </source>
</evidence>
<dbReference type="GO" id="GO:0005743">
    <property type="term" value="C:mitochondrial inner membrane"/>
    <property type="evidence" value="ECO:0007669"/>
    <property type="project" value="UniProtKB-SubCell"/>
</dbReference>
<feature type="domain" description="ABC transporter" evidence="9">
    <location>
        <begin position="424"/>
        <end position="661"/>
    </location>
</feature>
<evidence type="ECO:0000256" key="1">
    <source>
        <dbReference type="ARBA" id="ARBA00004448"/>
    </source>
</evidence>
<dbReference type="Proteomes" id="UP001210925">
    <property type="component" value="Unassembled WGS sequence"/>
</dbReference>
<reference evidence="12" key="1">
    <citation type="submission" date="2020-05" db="EMBL/GenBank/DDBJ databases">
        <title>Phylogenomic resolution of chytrid fungi.</title>
        <authorList>
            <person name="Stajich J.E."/>
            <person name="Amses K."/>
            <person name="Simmons R."/>
            <person name="Seto K."/>
            <person name="Myers J."/>
            <person name="Bonds A."/>
            <person name="Quandt C.A."/>
            <person name="Barry K."/>
            <person name="Liu P."/>
            <person name="Grigoriev I."/>
            <person name="Longcore J.E."/>
            <person name="James T.Y."/>
        </authorList>
    </citation>
    <scope>NUCLEOTIDE SEQUENCE</scope>
    <source>
        <strain evidence="12">PLAUS21</strain>
    </source>
</reference>
<dbReference type="InterPro" id="IPR011527">
    <property type="entry name" value="ABC1_TM_dom"/>
</dbReference>
<keyword evidence="7 8" id="KW-0472">Membrane</keyword>
<feature type="transmembrane region" description="Helical" evidence="8">
    <location>
        <begin position="60"/>
        <end position="80"/>
    </location>
</feature>
<dbReference type="PROSITE" id="PS00211">
    <property type="entry name" value="ABC_TRANSPORTER_1"/>
    <property type="match status" value="1"/>
</dbReference>
<protein>
    <submittedName>
        <fullName evidence="12">ATP-binding cassette sub- B member 10, mitochondrial</fullName>
    </submittedName>
</protein>
<dbReference type="InterPro" id="IPR036640">
    <property type="entry name" value="ABC1_TM_sf"/>
</dbReference>
<feature type="transmembrane region" description="Helical" evidence="8">
    <location>
        <begin position="218"/>
        <end position="235"/>
    </location>
</feature>
<gene>
    <name evidence="12" type="primary">ABCB10_2</name>
    <name evidence="11" type="synonym">ABCB10_1</name>
    <name evidence="11" type="ORF">HK103_002827</name>
    <name evidence="12" type="ORF">HK103_002847</name>
</gene>
<organism evidence="12 13">
    <name type="scientific">Boothiomyces macroporosus</name>
    <dbReference type="NCBI Taxonomy" id="261099"/>
    <lineage>
        <taxon>Eukaryota</taxon>
        <taxon>Fungi</taxon>
        <taxon>Fungi incertae sedis</taxon>
        <taxon>Chytridiomycota</taxon>
        <taxon>Chytridiomycota incertae sedis</taxon>
        <taxon>Chytridiomycetes</taxon>
        <taxon>Rhizophydiales</taxon>
        <taxon>Terramycetaceae</taxon>
        <taxon>Boothiomyces</taxon>
    </lineage>
</organism>
<sequence length="665" mass="72512">MFNYSFHRAGIFIRLNPCKNISKVNYRFQVRFNSARAKKPKSLKEQLMPFWPYAKPETKIVIASIGLLLVSSAVTMSVPFSMGAIIDIVMADAGADTADFDKPKLGDNSGVDPVGFMNSKNNSTLLKSLLEKTGSLTALFSVLVGVFVVGAAANAGRQILMTKASERVITRLRNTLFNRVMKQDIAFHDKLQSNELISRLSTDTVVVGRTLTNNIADGLRSLVMAGTGLGAMLYVNVQLTMTIMLIVPAISIAAVTYGRYVRGLAKKTTDASAELTKLAGEKLQHLRTVRAFAKETTEIEKYNGANFRYNAKAENVYNLGMQQGYASAAFFSLMGFSGNIVILAILYYGGSLVNSGLISIGELTSFFLYTIYVGSSLVGLSSWYTDLNKGAGAGDRIFSLINQPSFIEKTDTAGKKLEILKGNIEFKNVAFSYPTRPEAKILSDLSFSLSPGEHVAIVGHSGSGKSTITQLLLRFYDPEHGSITIDGVPLGEIDPVWMRESLMGLVSQEPTLFSDTVKENIRYGKPDATDEEVIEAAKKANAHSFITSFPQGYDTHLGDRGQQISGGQKQRIAIARALLKNPRILVLDEATSALDNASEILVQEALDRLIQGRTVITIAHRLSTIQKADRIFMLGKGKVMESGTYNELIAQKGHFSALIGEEISK</sequence>
<dbReference type="GO" id="GO:0015421">
    <property type="term" value="F:ABC-type oligopeptide transporter activity"/>
    <property type="evidence" value="ECO:0007669"/>
    <property type="project" value="TreeGrafter"/>
</dbReference>